<evidence type="ECO:0000256" key="2">
    <source>
        <dbReference type="ARBA" id="ARBA00023015"/>
    </source>
</evidence>
<dbReference type="InterPro" id="IPR039425">
    <property type="entry name" value="RNA_pol_sigma-70-like"/>
</dbReference>
<dbReference type="InterPro" id="IPR014284">
    <property type="entry name" value="RNA_pol_sigma-70_dom"/>
</dbReference>
<dbReference type="InterPro" id="IPR013324">
    <property type="entry name" value="RNA_pol_sigma_r3/r4-like"/>
</dbReference>
<gene>
    <name evidence="7" type="ORF">ACFQPC_04190</name>
</gene>
<sequence>MPSSSVAIHSFPAQKLQDYLLANYSHLHKRLTRHLACPDQASDCLHDAWLRLGEMPVTEEVKNLEAYVYRVACNLAIDNVRSSRPWQYVVGLEDAMEYIADDAARPDQIAELRSELQAVDRALHGLPRHHHDILLCLRLEELTRQEVALRHGISVRSVDTMLRQALDYCAEQTGQLVMGGVSSPRRCLPRHRESKARAAMSAAF</sequence>
<dbReference type="Pfam" id="PF04542">
    <property type="entry name" value="Sigma70_r2"/>
    <property type="match status" value="1"/>
</dbReference>
<dbReference type="Gene3D" id="1.10.10.10">
    <property type="entry name" value="Winged helix-like DNA-binding domain superfamily/Winged helix DNA-binding domain"/>
    <property type="match status" value="1"/>
</dbReference>
<evidence type="ECO:0000313" key="8">
    <source>
        <dbReference type="Proteomes" id="UP001596542"/>
    </source>
</evidence>
<proteinExistence type="inferred from homology"/>
<dbReference type="NCBIfam" id="TIGR02937">
    <property type="entry name" value="sigma70-ECF"/>
    <property type="match status" value="1"/>
</dbReference>
<evidence type="ECO:0000259" key="5">
    <source>
        <dbReference type="Pfam" id="PF04542"/>
    </source>
</evidence>
<evidence type="ECO:0000256" key="3">
    <source>
        <dbReference type="ARBA" id="ARBA00023082"/>
    </source>
</evidence>
<feature type="domain" description="RNA polymerase sigma-70 region 2" evidence="5">
    <location>
        <begin position="22"/>
        <end position="84"/>
    </location>
</feature>
<dbReference type="Pfam" id="PF08281">
    <property type="entry name" value="Sigma70_r4_2"/>
    <property type="match status" value="1"/>
</dbReference>
<dbReference type="RefSeq" id="WP_382270338.1">
    <property type="nucleotide sequence ID" value="NZ_JBHTBU010000001.1"/>
</dbReference>
<dbReference type="InterPro" id="IPR007627">
    <property type="entry name" value="RNA_pol_sigma70_r2"/>
</dbReference>
<dbReference type="Proteomes" id="UP001596542">
    <property type="component" value="Unassembled WGS sequence"/>
</dbReference>
<dbReference type="InterPro" id="IPR013249">
    <property type="entry name" value="RNA_pol_sigma70_r4_t2"/>
</dbReference>
<protein>
    <submittedName>
        <fullName evidence="7">RNA polymerase sigma factor</fullName>
    </submittedName>
</protein>
<feature type="domain" description="RNA polymerase sigma factor 70 region 4 type 2" evidence="6">
    <location>
        <begin position="117"/>
        <end position="167"/>
    </location>
</feature>
<evidence type="ECO:0000259" key="6">
    <source>
        <dbReference type="Pfam" id="PF08281"/>
    </source>
</evidence>
<organism evidence="7 8">
    <name type="scientific">Herminiimonas glaciei</name>
    <dbReference type="NCBI Taxonomy" id="523788"/>
    <lineage>
        <taxon>Bacteria</taxon>
        <taxon>Pseudomonadati</taxon>
        <taxon>Pseudomonadota</taxon>
        <taxon>Betaproteobacteria</taxon>
        <taxon>Burkholderiales</taxon>
        <taxon>Oxalobacteraceae</taxon>
        <taxon>Herminiimonas</taxon>
    </lineage>
</organism>
<dbReference type="PANTHER" id="PTHR43133:SF63">
    <property type="entry name" value="RNA POLYMERASE SIGMA FACTOR FECI-RELATED"/>
    <property type="match status" value="1"/>
</dbReference>
<reference evidence="8" key="1">
    <citation type="journal article" date="2019" name="Int. J. Syst. Evol. Microbiol.">
        <title>The Global Catalogue of Microorganisms (GCM) 10K type strain sequencing project: providing services to taxonomists for standard genome sequencing and annotation.</title>
        <authorList>
            <consortium name="The Broad Institute Genomics Platform"/>
            <consortium name="The Broad Institute Genome Sequencing Center for Infectious Disease"/>
            <person name="Wu L."/>
            <person name="Ma J."/>
        </authorList>
    </citation>
    <scope>NUCLEOTIDE SEQUENCE [LARGE SCALE GENOMIC DNA]</scope>
    <source>
        <strain evidence="8">KACC 12508</strain>
    </source>
</reference>
<dbReference type="Gene3D" id="1.10.1740.10">
    <property type="match status" value="1"/>
</dbReference>
<dbReference type="InterPro" id="IPR036388">
    <property type="entry name" value="WH-like_DNA-bd_sf"/>
</dbReference>
<dbReference type="InterPro" id="IPR013325">
    <property type="entry name" value="RNA_pol_sigma_r2"/>
</dbReference>
<keyword evidence="4" id="KW-0804">Transcription</keyword>
<evidence type="ECO:0000313" key="7">
    <source>
        <dbReference type="EMBL" id="MFC7287231.1"/>
    </source>
</evidence>
<comment type="caution">
    <text evidence="7">The sequence shown here is derived from an EMBL/GenBank/DDBJ whole genome shotgun (WGS) entry which is preliminary data.</text>
</comment>
<dbReference type="SUPFAM" id="SSF88946">
    <property type="entry name" value="Sigma2 domain of RNA polymerase sigma factors"/>
    <property type="match status" value="1"/>
</dbReference>
<comment type="similarity">
    <text evidence="1">Belongs to the sigma-70 factor family. ECF subfamily.</text>
</comment>
<dbReference type="SUPFAM" id="SSF88659">
    <property type="entry name" value="Sigma3 and sigma4 domains of RNA polymerase sigma factors"/>
    <property type="match status" value="1"/>
</dbReference>
<dbReference type="PANTHER" id="PTHR43133">
    <property type="entry name" value="RNA POLYMERASE ECF-TYPE SIGMA FACTO"/>
    <property type="match status" value="1"/>
</dbReference>
<keyword evidence="2" id="KW-0805">Transcription regulation</keyword>
<keyword evidence="8" id="KW-1185">Reference proteome</keyword>
<name>A0ABW2I8E7_9BURK</name>
<evidence type="ECO:0000256" key="1">
    <source>
        <dbReference type="ARBA" id="ARBA00010641"/>
    </source>
</evidence>
<dbReference type="EMBL" id="JBHTBU010000001">
    <property type="protein sequence ID" value="MFC7287231.1"/>
    <property type="molecule type" value="Genomic_DNA"/>
</dbReference>
<keyword evidence="3" id="KW-0731">Sigma factor</keyword>
<evidence type="ECO:0000256" key="4">
    <source>
        <dbReference type="ARBA" id="ARBA00023163"/>
    </source>
</evidence>
<accession>A0ABW2I8E7</accession>